<dbReference type="SMART" id="SM00339">
    <property type="entry name" value="FH"/>
    <property type="match status" value="1"/>
</dbReference>
<feature type="domain" description="Fork-head" evidence="5">
    <location>
        <begin position="41"/>
        <end position="133"/>
    </location>
</feature>
<evidence type="ECO:0000259" key="5">
    <source>
        <dbReference type="PROSITE" id="PS50039"/>
    </source>
</evidence>
<dbReference type="InterPro" id="IPR036390">
    <property type="entry name" value="WH_DNA-bd_sf"/>
</dbReference>
<comment type="caution">
    <text evidence="7">The sequence shown here is derived from an EMBL/GenBank/DDBJ whole genome shotgun (WGS) entry which is preliminary data.</text>
</comment>
<dbReference type="GO" id="GO:0009653">
    <property type="term" value="P:anatomical structure morphogenesis"/>
    <property type="evidence" value="ECO:0007669"/>
    <property type="project" value="TreeGrafter"/>
</dbReference>
<evidence type="ECO:0000256" key="3">
    <source>
        <dbReference type="PROSITE-ProRule" id="PRU00089"/>
    </source>
</evidence>
<dbReference type="Gene3D" id="1.10.10.10">
    <property type="entry name" value="Winged helix-like DNA-binding domain superfamily/Winged helix DNA-binding domain"/>
    <property type="match status" value="1"/>
</dbReference>
<dbReference type="PRINTS" id="PR00053">
    <property type="entry name" value="FORKHEAD"/>
</dbReference>
<evidence type="ECO:0000256" key="4">
    <source>
        <dbReference type="SAM" id="MobiDB-lite"/>
    </source>
</evidence>
<dbReference type="SUPFAM" id="SSF46785">
    <property type="entry name" value="Winged helix' DNA-binding domain"/>
    <property type="match status" value="1"/>
</dbReference>
<feature type="compositionally biased region" description="Polar residues" evidence="4">
    <location>
        <begin position="269"/>
        <end position="287"/>
    </location>
</feature>
<dbReference type="PROSITE" id="PS00658">
    <property type="entry name" value="FORK_HEAD_2"/>
    <property type="match status" value="1"/>
</dbReference>
<comment type="subcellular location">
    <subcellularLocation>
        <location evidence="3">Nucleus</location>
    </subcellularLocation>
</comment>
<feature type="compositionally biased region" description="Acidic residues" evidence="4">
    <location>
        <begin position="146"/>
        <end position="158"/>
    </location>
</feature>
<dbReference type="InterPro" id="IPR047519">
    <property type="entry name" value="FH_FOXQ2-like"/>
</dbReference>
<reference evidence="7" key="1">
    <citation type="submission" date="2021-02" db="EMBL/GenBank/DDBJ databases">
        <authorList>
            <person name="Nowell W R."/>
        </authorList>
    </citation>
    <scope>NUCLEOTIDE SEQUENCE</scope>
</reference>
<dbReference type="Proteomes" id="UP000663828">
    <property type="component" value="Unassembled WGS sequence"/>
</dbReference>
<evidence type="ECO:0000313" key="7">
    <source>
        <dbReference type="EMBL" id="CAF1168391.1"/>
    </source>
</evidence>
<dbReference type="GO" id="GO:0000978">
    <property type="term" value="F:RNA polymerase II cis-regulatory region sequence-specific DNA binding"/>
    <property type="evidence" value="ECO:0007669"/>
    <property type="project" value="TreeGrafter"/>
</dbReference>
<proteinExistence type="predicted"/>
<accession>A0A814U7R5</accession>
<evidence type="ECO:0000313" key="9">
    <source>
        <dbReference type="Proteomes" id="UP000663852"/>
    </source>
</evidence>
<evidence type="ECO:0000256" key="2">
    <source>
        <dbReference type="ARBA" id="ARBA00023242"/>
    </source>
</evidence>
<dbReference type="GO" id="GO:0000981">
    <property type="term" value="F:DNA-binding transcription factor activity, RNA polymerase II-specific"/>
    <property type="evidence" value="ECO:0007669"/>
    <property type="project" value="TreeGrafter"/>
</dbReference>
<dbReference type="GO" id="GO:0005634">
    <property type="term" value="C:nucleus"/>
    <property type="evidence" value="ECO:0007669"/>
    <property type="project" value="UniProtKB-SubCell"/>
</dbReference>
<feature type="DNA-binding region" description="Fork-head" evidence="3">
    <location>
        <begin position="41"/>
        <end position="133"/>
    </location>
</feature>
<evidence type="ECO:0000256" key="1">
    <source>
        <dbReference type="ARBA" id="ARBA00023125"/>
    </source>
</evidence>
<keyword evidence="1 3" id="KW-0238">DNA-binding</keyword>
<evidence type="ECO:0000313" key="6">
    <source>
        <dbReference type="EMBL" id="CAF0990170.1"/>
    </source>
</evidence>
<dbReference type="AlphaFoldDB" id="A0A814U7R5"/>
<dbReference type="GO" id="GO:0030154">
    <property type="term" value="P:cell differentiation"/>
    <property type="evidence" value="ECO:0007669"/>
    <property type="project" value="TreeGrafter"/>
</dbReference>
<dbReference type="Pfam" id="PF00250">
    <property type="entry name" value="Forkhead"/>
    <property type="match status" value="1"/>
</dbReference>
<dbReference type="InterPro" id="IPR050211">
    <property type="entry name" value="FOX_domain-containing"/>
</dbReference>
<name>A0A814U7R5_ADIRI</name>
<feature type="compositionally biased region" description="Low complexity" evidence="4">
    <location>
        <begin position="215"/>
        <end position="228"/>
    </location>
</feature>
<protein>
    <recommendedName>
        <fullName evidence="5">Fork-head domain-containing protein</fullName>
    </recommendedName>
</protein>
<sequence>MLLAAQQQLYDYAVRLRFNGSIPSDIHSFYALQHRFGQEPKPSYSYIGLIAMAILSSPEQQLVLSDIYQWILDHYPYFRTRGSGWRNSIRHNLSLNDCFVKAGRSANGKGHYWSIHPANLADFLSGDFRRRRAQRRVRKSMGLSAAEDEDEDDDDTEDLLPTNGTPYHVESSLAKLPSEKLRTDVNNLSFSSSTNSTNVSNDLLRRYFNDLQSMTISSSSSPSTHPTSLHQNSLKQTQRKRCFDVDSLLAPDEPRSIKRHKSHCDRNETIGSPYSKSDGSTDTETSS</sequence>
<gene>
    <name evidence="7" type="ORF">EDS130_LOCUS23545</name>
    <name evidence="6" type="ORF">XAT740_LOCUS12653</name>
</gene>
<dbReference type="EMBL" id="CAJNOR010000718">
    <property type="protein sequence ID" value="CAF0990170.1"/>
    <property type="molecule type" value="Genomic_DNA"/>
</dbReference>
<feature type="region of interest" description="Disordered" evidence="4">
    <location>
        <begin position="136"/>
        <end position="178"/>
    </location>
</feature>
<dbReference type="Proteomes" id="UP000663852">
    <property type="component" value="Unassembled WGS sequence"/>
</dbReference>
<dbReference type="InterPro" id="IPR001766">
    <property type="entry name" value="Fork_head_dom"/>
</dbReference>
<dbReference type="CDD" id="cd20035">
    <property type="entry name" value="FH_FOXQ2-like"/>
    <property type="match status" value="1"/>
</dbReference>
<dbReference type="PANTHER" id="PTHR11829">
    <property type="entry name" value="FORKHEAD BOX PROTEIN"/>
    <property type="match status" value="1"/>
</dbReference>
<dbReference type="PANTHER" id="PTHR11829:SF343">
    <property type="entry name" value="FORK-HEAD DOMAIN-CONTAINING PROTEIN"/>
    <property type="match status" value="1"/>
</dbReference>
<keyword evidence="2 3" id="KW-0539">Nucleus</keyword>
<feature type="region of interest" description="Disordered" evidence="4">
    <location>
        <begin position="215"/>
        <end position="287"/>
    </location>
</feature>
<keyword evidence="8" id="KW-1185">Reference proteome</keyword>
<evidence type="ECO:0000313" key="8">
    <source>
        <dbReference type="Proteomes" id="UP000663828"/>
    </source>
</evidence>
<dbReference type="PROSITE" id="PS50039">
    <property type="entry name" value="FORK_HEAD_3"/>
    <property type="match status" value="1"/>
</dbReference>
<dbReference type="EMBL" id="CAJNOJ010000129">
    <property type="protein sequence ID" value="CAF1168391.1"/>
    <property type="molecule type" value="Genomic_DNA"/>
</dbReference>
<dbReference type="InterPro" id="IPR030456">
    <property type="entry name" value="TF_fork_head_CS_2"/>
</dbReference>
<dbReference type="InterPro" id="IPR036388">
    <property type="entry name" value="WH-like_DNA-bd_sf"/>
</dbReference>
<organism evidence="7 9">
    <name type="scientific">Adineta ricciae</name>
    <name type="common">Rotifer</name>
    <dbReference type="NCBI Taxonomy" id="249248"/>
    <lineage>
        <taxon>Eukaryota</taxon>
        <taxon>Metazoa</taxon>
        <taxon>Spiralia</taxon>
        <taxon>Gnathifera</taxon>
        <taxon>Rotifera</taxon>
        <taxon>Eurotatoria</taxon>
        <taxon>Bdelloidea</taxon>
        <taxon>Adinetida</taxon>
        <taxon>Adinetidae</taxon>
        <taxon>Adineta</taxon>
    </lineage>
</organism>
<dbReference type="OrthoDB" id="5954824at2759"/>
<dbReference type="FunFam" id="1.10.10.10:FF:000352">
    <property type="entry name" value="Forkhead box Q2"/>
    <property type="match status" value="1"/>
</dbReference>